<reference evidence="3" key="1">
    <citation type="submission" date="2022-10" db="EMBL/GenBank/DDBJ databases">
        <title>Genome assembly of Pristionchus species.</title>
        <authorList>
            <person name="Yoshida K."/>
            <person name="Sommer R.J."/>
        </authorList>
    </citation>
    <scope>NUCLEOTIDE SEQUENCE [LARGE SCALE GENOMIC DNA]</scope>
    <source>
        <strain evidence="3">RS5460</strain>
    </source>
</reference>
<protein>
    <recommendedName>
        <fullName evidence="1">Acyl-CoA thioesterase-like C-terminal domain-containing protein</fullName>
    </recommendedName>
</protein>
<organism evidence="2 3">
    <name type="scientific">Pristionchus mayeri</name>
    <dbReference type="NCBI Taxonomy" id="1317129"/>
    <lineage>
        <taxon>Eukaryota</taxon>
        <taxon>Metazoa</taxon>
        <taxon>Ecdysozoa</taxon>
        <taxon>Nematoda</taxon>
        <taxon>Chromadorea</taxon>
        <taxon>Rhabditida</taxon>
        <taxon>Rhabditina</taxon>
        <taxon>Diplogasteromorpha</taxon>
        <taxon>Diplogasteroidea</taxon>
        <taxon>Neodiplogasteridae</taxon>
        <taxon>Pristionchus</taxon>
    </lineage>
</organism>
<dbReference type="InterPro" id="IPR003703">
    <property type="entry name" value="Acyl_CoA_thio"/>
</dbReference>
<evidence type="ECO:0000313" key="2">
    <source>
        <dbReference type="EMBL" id="GMR35587.1"/>
    </source>
</evidence>
<keyword evidence="3" id="KW-1185">Reference proteome</keyword>
<feature type="domain" description="Acyl-CoA thioesterase-like C-terminal" evidence="1">
    <location>
        <begin position="27"/>
        <end position="119"/>
    </location>
</feature>
<dbReference type="PANTHER" id="PTHR11066">
    <property type="entry name" value="ACYL-COA THIOESTERASE"/>
    <property type="match status" value="1"/>
</dbReference>
<dbReference type="AlphaFoldDB" id="A0AAN4Z6T6"/>
<dbReference type="SUPFAM" id="SSF54637">
    <property type="entry name" value="Thioesterase/thiol ester dehydrase-isomerase"/>
    <property type="match status" value="1"/>
</dbReference>
<gene>
    <name evidence="2" type="ORF">PMAYCL1PPCAC_05782</name>
</gene>
<dbReference type="InterPro" id="IPR049450">
    <property type="entry name" value="ACOT8-like_C"/>
</dbReference>
<proteinExistence type="predicted"/>
<dbReference type="PANTHER" id="PTHR11066:SF48">
    <property type="entry name" value="ACYL-COA THIOESTERASE II"/>
    <property type="match status" value="1"/>
</dbReference>
<evidence type="ECO:0000313" key="3">
    <source>
        <dbReference type="Proteomes" id="UP001328107"/>
    </source>
</evidence>
<feature type="non-terminal residue" evidence="2">
    <location>
        <position position="146"/>
    </location>
</feature>
<dbReference type="GO" id="GO:0047617">
    <property type="term" value="F:fatty acyl-CoA hydrolase activity"/>
    <property type="evidence" value="ECO:0007669"/>
    <property type="project" value="InterPro"/>
</dbReference>
<dbReference type="GO" id="GO:0009062">
    <property type="term" value="P:fatty acid catabolic process"/>
    <property type="evidence" value="ECO:0007669"/>
    <property type="project" value="TreeGrafter"/>
</dbReference>
<sequence length="146" mass="16615">LGYEFKNHILIQIRADYPVETRSIEISDVRRTVQWIRIQPQYHSALTRADGFIVVIFLSEMTMAYASLEIYNKAGIEINSYASLDQSVWIHETNINPCGWFLSVTDCEIISCGRALQRSALRRCSKMPNECRAGGILGASERKQTV</sequence>
<dbReference type="GO" id="GO:0005782">
    <property type="term" value="C:peroxisomal matrix"/>
    <property type="evidence" value="ECO:0007669"/>
    <property type="project" value="UniProtKB-SubCell"/>
</dbReference>
<name>A0AAN4Z6T6_9BILA</name>
<dbReference type="Proteomes" id="UP001328107">
    <property type="component" value="Unassembled WGS sequence"/>
</dbReference>
<dbReference type="InterPro" id="IPR029069">
    <property type="entry name" value="HotDog_dom_sf"/>
</dbReference>
<evidence type="ECO:0000259" key="1">
    <source>
        <dbReference type="Pfam" id="PF20789"/>
    </source>
</evidence>
<comment type="caution">
    <text evidence="2">The sequence shown here is derived from an EMBL/GenBank/DDBJ whole genome shotgun (WGS) entry which is preliminary data.</text>
</comment>
<dbReference type="EMBL" id="BTRK01000002">
    <property type="protein sequence ID" value="GMR35587.1"/>
    <property type="molecule type" value="Genomic_DNA"/>
</dbReference>
<accession>A0AAN4Z6T6</accession>
<dbReference type="Pfam" id="PF20789">
    <property type="entry name" value="4HBT_3C"/>
    <property type="match status" value="1"/>
</dbReference>
<feature type="non-terminal residue" evidence="2">
    <location>
        <position position="1"/>
    </location>
</feature>
<dbReference type="GO" id="GO:0006637">
    <property type="term" value="P:acyl-CoA metabolic process"/>
    <property type="evidence" value="ECO:0007669"/>
    <property type="project" value="InterPro"/>
</dbReference>
<dbReference type="Gene3D" id="3.10.129.10">
    <property type="entry name" value="Hotdog Thioesterase"/>
    <property type="match status" value="1"/>
</dbReference>